<evidence type="ECO:0000256" key="6">
    <source>
        <dbReference type="SAM" id="SignalP"/>
    </source>
</evidence>
<proteinExistence type="inferred from homology"/>
<evidence type="ECO:0000256" key="4">
    <source>
        <dbReference type="ARBA" id="ARBA00022529"/>
    </source>
</evidence>
<feature type="chain" id="PRO_5017360391" evidence="6">
    <location>
        <begin position="23"/>
        <end position="99"/>
    </location>
</feature>
<accession>A0A3B3Y3T9</accession>
<dbReference type="Ensembl" id="ENSPMET00000013871.1">
    <property type="protein sequence ID" value="ENSPMEP00000021986.1"/>
    <property type="gene ID" value="ENSPMEG00000002580.1"/>
</dbReference>
<name>A0A3B3Y3T9_9TELE</name>
<keyword evidence="5" id="KW-0044">Antibiotic</keyword>
<feature type="signal peptide" evidence="6">
    <location>
        <begin position="1"/>
        <end position="22"/>
    </location>
</feature>
<dbReference type="GO" id="GO:0005576">
    <property type="term" value="C:extracellular region"/>
    <property type="evidence" value="ECO:0007669"/>
    <property type="project" value="UniProtKB-SubCell"/>
</dbReference>
<reference evidence="7" key="2">
    <citation type="submission" date="2025-09" db="UniProtKB">
        <authorList>
            <consortium name="Ensembl"/>
        </authorList>
    </citation>
    <scope>IDENTIFICATION</scope>
</reference>
<dbReference type="InterPro" id="IPR012515">
    <property type="entry name" value="Antimicrobial12"/>
</dbReference>
<keyword evidence="6" id="KW-0732">Signal</keyword>
<protein>
    <submittedName>
        <fullName evidence="7">Uncharacterized protein</fullName>
    </submittedName>
</protein>
<keyword evidence="3" id="KW-0964">Secreted</keyword>
<dbReference type="AlphaFoldDB" id="A0A3B3Y3T9"/>
<comment type="similarity">
    <text evidence="2">Belongs to the pleurocidin family.</text>
</comment>
<sequence length="99" mass="11563">MKFVTIFLVMSLVVLMAEPGECFLKSLWRGVKAIFNGARQGYKGYVLKYLHDKLTQKYLVRFCIFAVKRRKHFLRCFQSFPFNSNGSNSTALVHNFLVF</sequence>
<comment type="subcellular location">
    <subcellularLocation>
        <location evidence="1">Secreted</location>
    </subcellularLocation>
</comment>
<reference evidence="7" key="1">
    <citation type="submission" date="2025-08" db="UniProtKB">
        <authorList>
            <consortium name="Ensembl"/>
        </authorList>
    </citation>
    <scope>IDENTIFICATION</scope>
</reference>
<evidence type="ECO:0000313" key="8">
    <source>
        <dbReference type="Proteomes" id="UP000261480"/>
    </source>
</evidence>
<keyword evidence="8" id="KW-1185">Reference proteome</keyword>
<evidence type="ECO:0000256" key="2">
    <source>
        <dbReference type="ARBA" id="ARBA00007419"/>
    </source>
</evidence>
<evidence type="ECO:0000256" key="3">
    <source>
        <dbReference type="ARBA" id="ARBA00022525"/>
    </source>
</evidence>
<dbReference type="GO" id="GO:0042742">
    <property type="term" value="P:defense response to bacterium"/>
    <property type="evidence" value="ECO:0007669"/>
    <property type="project" value="UniProtKB-KW"/>
</dbReference>
<dbReference type="Proteomes" id="UP000261480">
    <property type="component" value="Unplaced"/>
</dbReference>
<evidence type="ECO:0000256" key="5">
    <source>
        <dbReference type="ARBA" id="ARBA00023022"/>
    </source>
</evidence>
<evidence type="ECO:0000313" key="7">
    <source>
        <dbReference type="Ensembl" id="ENSPMEP00000021986.1"/>
    </source>
</evidence>
<dbReference type="Pfam" id="PF08107">
    <property type="entry name" value="Antimicrobial12"/>
    <property type="match status" value="1"/>
</dbReference>
<organism evidence="7 8">
    <name type="scientific">Poecilia mexicana</name>
    <dbReference type="NCBI Taxonomy" id="48701"/>
    <lineage>
        <taxon>Eukaryota</taxon>
        <taxon>Metazoa</taxon>
        <taxon>Chordata</taxon>
        <taxon>Craniata</taxon>
        <taxon>Vertebrata</taxon>
        <taxon>Euteleostomi</taxon>
        <taxon>Actinopterygii</taxon>
        <taxon>Neopterygii</taxon>
        <taxon>Teleostei</taxon>
        <taxon>Neoteleostei</taxon>
        <taxon>Acanthomorphata</taxon>
        <taxon>Ovalentaria</taxon>
        <taxon>Atherinomorphae</taxon>
        <taxon>Cyprinodontiformes</taxon>
        <taxon>Poeciliidae</taxon>
        <taxon>Poeciliinae</taxon>
        <taxon>Poecilia</taxon>
    </lineage>
</organism>
<keyword evidence="4" id="KW-0929">Antimicrobial</keyword>
<evidence type="ECO:0000256" key="1">
    <source>
        <dbReference type="ARBA" id="ARBA00004613"/>
    </source>
</evidence>